<evidence type="ECO:0000313" key="1">
    <source>
        <dbReference type="EMBL" id="RKQ88231.1"/>
    </source>
</evidence>
<accession>A0A660L2K9</accession>
<dbReference type="Pfam" id="PF10604">
    <property type="entry name" value="Polyketide_cyc2"/>
    <property type="match status" value="1"/>
</dbReference>
<evidence type="ECO:0000313" key="2">
    <source>
        <dbReference type="Proteomes" id="UP000278962"/>
    </source>
</evidence>
<dbReference type="OrthoDB" id="4483486at2"/>
<protein>
    <submittedName>
        <fullName evidence="1">Uncharacterized protein YndB with AHSA1/START domain</fullName>
    </submittedName>
</protein>
<proteinExistence type="predicted"/>
<sequence>MRVVMRDSVRAWQAPPAAVWAVLVDPLSYPLWLAGVKDVLWADEDWPQPDAGLDYRFRWGPFTLRGRATVLEAQPSGHLRLRWKRRLLGDAIAEFTIAETTDGCAVDFRETPRGLFVGLSANPFATGVAAGYNTASLARLRRLVERQEPTT</sequence>
<dbReference type="EMBL" id="RBIL01000002">
    <property type="protein sequence ID" value="RKQ88231.1"/>
    <property type="molecule type" value="Genomic_DNA"/>
</dbReference>
<name>A0A660L2K9_9ACTN</name>
<organism evidence="1 2">
    <name type="scientific">Solirubrobacter pauli</name>
    <dbReference type="NCBI Taxonomy" id="166793"/>
    <lineage>
        <taxon>Bacteria</taxon>
        <taxon>Bacillati</taxon>
        <taxon>Actinomycetota</taxon>
        <taxon>Thermoleophilia</taxon>
        <taxon>Solirubrobacterales</taxon>
        <taxon>Solirubrobacteraceae</taxon>
        <taxon>Solirubrobacter</taxon>
    </lineage>
</organism>
<comment type="caution">
    <text evidence="1">The sequence shown here is derived from an EMBL/GenBank/DDBJ whole genome shotgun (WGS) entry which is preliminary data.</text>
</comment>
<reference evidence="1 2" key="1">
    <citation type="submission" date="2018-10" db="EMBL/GenBank/DDBJ databases">
        <title>Genomic Encyclopedia of Archaeal and Bacterial Type Strains, Phase II (KMG-II): from individual species to whole genera.</title>
        <authorList>
            <person name="Goeker M."/>
        </authorList>
    </citation>
    <scope>NUCLEOTIDE SEQUENCE [LARGE SCALE GENOMIC DNA]</scope>
    <source>
        <strain evidence="1 2">DSM 14954</strain>
    </source>
</reference>
<keyword evidence="2" id="KW-1185">Reference proteome</keyword>
<dbReference type="AlphaFoldDB" id="A0A660L2K9"/>
<dbReference type="Proteomes" id="UP000278962">
    <property type="component" value="Unassembled WGS sequence"/>
</dbReference>
<dbReference type="SUPFAM" id="SSF55961">
    <property type="entry name" value="Bet v1-like"/>
    <property type="match status" value="1"/>
</dbReference>
<gene>
    <name evidence="1" type="ORF">C8N24_6273</name>
</gene>
<dbReference type="InterPro" id="IPR023393">
    <property type="entry name" value="START-like_dom_sf"/>
</dbReference>
<dbReference type="InterPro" id="IPR019587">
    <property type="entry name" value="Polyketide_cyclase/dehydratase"/>
</dbReference>
<dbReference type="Gene3D" id="3.30.530.20">
    <property type="match status" value="1"/>
</dbReference>